<reference evidence="12 13" key="1">
    <citation type="submission" date="2017-01" db="EMBL/GenBank/DDBJ databases">
        <authorList>
            <person name="Mah S.A."/>
            <person name="Swanson W.J."/>
            <person name="Moy G.W."/>
            <person name="Vacquier V.D."/>
        </authorList>
    </citation>
    <scope>NUCLEOTIDE SEQUENCE [LARGE SCALE GENOMIC DNA]</scope>
    <source>
        <strain evidence="12 13">DSM 7027</strain>
    </source>
</reference>
<evidence type="ECO:0000256" key="3">
    <source>
        <dbReference type="ARBA" id="ARBA00012438"/>
    </source>
</evidence>
<dbReference type="PROSITE" id="PS50109">
    <property type="entry name" value="HIS_KIN"/>
    <property type="match status" value="1"/>
</dbReference>
<dbReference type="GO" id="GO:0000155">
    <property type="term" value="F:phosphorelay sensor kinase activity"/>
    <property type="evidence" value="ECO:0007669"/>
    <property type="project" value="InterPro"/>
</dbReference>
<dbReference type="SUPFAM" id="SSF55874">
    <property type="entry name" value="ATPase domain of HSP90 chaperone/DNA topoisomerase II/histidine kinase"/>
    <property type="match status" value="1"/>
</dbReference>
<dbReference type="InterPro" id="IPR003661">
    <property type="entry name" value="HisK_dim/P_dom"/>
</dbReference>
<sequence>MNCDLWSHPVLSLSRYTFQSLSKRLRRLLLNGFHSALLQLTYVRTLVLFLLSCALLFAVYGLYLPLDVWLIGSALAGLAILNLVTFARLHSPWPVTEIELFSHFCADAVIFGFLLFQTGGATNPFIFLLLVPLLSAAATLSRGFVALMAVIVILLYTTLLQVYQPLLAPQTSHQHSVLNLLDLHVTGMWINFLFTAVLVTWSISQMQQSLKQRESNLQREREKRIQDQQLLGLATMAAGTAHELGTPLSTLRITLSELAHTHPNDAELLEDVALMQEQVERCSQRLQQLAHQVRDDQPQAKALGKLLTRVLEEWSLMRPEVEFQLEPLNPQLEQARLLTSVSLQQALLNLLNNAADASPKGIEISVERDTSGIRLHIHDQGPGLPLEQADQLGKPFVTTKGRGLGIGLFLTATTLSQHQGEVRLYNHPAGGTLTEVLLPLLEEESTDG</sequence>
<dbReference type="PANTHER" id="PTHR44936">
    <property type="entry name" value="SENSOR PROTEIN CREC"/>
    <property type="match status" value="1"/>
</dbReference>
<dbReference type="EC" id="2.7.13.3" evidence="3"/>
<feature type="transmembrane region" description="Helical" evidence="10">
    <location>
        <begin position="183"/>
        <end position="203"/>
    </location>
</feature>
<organism evidence="12 13">
    <name type="scientific">Marinobacterium stanieri</name>
    <dbReference type="NCBI Taxonomy" id="49186"/>
    <lineage>
        <taxon>Bacteria</taxon>
        <taxon>Pseudomonadati</taxon>
        <taxon>Pseudomonadota</taxon>
        <taxon>Gammaproteobacteria</taxon>
        <taxon>Oceanospirillales</taxon>
        <taxon>Oceanospirillaceae</taxon>
        <taxon>Marinobacterium</taxon>
    </lineage>
</organism>
<dbReference type="PRINTS" id="PR00344">
    <property type="entry name" value="BCTRLSENSOR"/>
</dbReference>
<feature type="transmembrane region" description="Helical" evidence="10">
    <location>
        <begin position="68"/>
        <end position="89"/>
    </location>
</feature>
<comment type="catalytic activity">
    <reaction evidence="1">
        <text>ATP + protein L-histidine = ADP + protein N-phospho-L-histidine.</text>
        <dbReference type="EC" id="2.7.13.3"/>
    </reaction>
</comment>
<dbReference type="PANTHER" id="PTHR44936:SF10">
    <property type="entry name" value="SENSOR PROTEIN RSTB"/>
    <property type="match status" value="1"/>
</dbReference>
<evidence type="ECO:0000256" key="1">
    <source>
        <dbReference type="ARBA" id="ARBA00000085"/>
    </source>
</evidence>
<evidence type="ECO:0000256" key="10">
    <source>
        <dbReference type="SAM" id="Phobius"/>
    </source>
</evidence>
<feature type="transmembrane region" description="Helical" evidence="10">
    <location>
        <begin position="109"/>
        <end position="131"/>
    </location>
</feature>
<evidence type="ECO:0000256" key="4">
    <source>
        <dbReference type="ARBA" id="ARBA00022475"/>
    </source>
</evidence>
<evidence type="ECO:0000256" key="2">
    <source>
        <dbReference type="ARBA" id="ARBA00004651"/>
    </source>
</evidence>
<keyword evidence="4" id="KW-1003">Cell membrane</keyword>
<gene>
    <name evidence="12" type="ORF">SAMN05421647_108118</name>
</gene>
<dbReference type="InterPro" id="IPR050980">
    <property type="entry name" value="2C_sensor_his_kinase"/>
</dbReference>
<feature type="domain" description="Histidine kinase" evidence="11">
    <location>
        <begin position="239"/>
        <end position="442"/>
    </location>
</feature>
<dbReference type="InterPro" id="IPR004358">
    <property type="entry name" value="Sig_transdc_His_kin-like_C"/>
</dbReference>
<dbReference type="GO" id="GO:0005524">
    <property type="term" value="F:ATP binding"/>
    <property type="evidence" value="ECO:0007669"/>
    <property type="project" value="UniProtKB-KW"/>
</dbReference>
<dbReference type="Gene3D" id="3.30.565.10">
    <property type="entry name" value="Histidine kinase-like ATPase, C-terminal domain"/>
    <property type="match status" value="1"/>
</dbReference>
<keyword evidence="8 12" id="KW-0418">Kinase</keyword>
<comment type="subcellular location">
    <subcellularLocation>
        <location evidence="2">Cell membrane</location>
        <topology evidence="2">Multi-pass membrane protein</topology>
    </subcellularLocation>
</comment>
<keyword evidence="5" id="KW-0597">Phosphoprotein</keyword>
<protein>
    <recommendedName>
        <fullName evidence="3">histidine kinase</fullName>
        <ecNumber evidence="3">2.7.13.3</ecNumber>
    </recommendedName>
</protein>
<dbReference type="InterPro" id="IPR003594">
    <property type="entry name" value="HATPase_dom"/>
</dbReference>
<feature type="transmembrane region" description="Helical" evidence="10">
    <location>
        <begin position="42"/>
        <end position="63"/>
    </location>
</feature>
<dbReference type="Pfam" id="PF02518">
    <property type="entry name" value="HATPase_c"/>
    <property type="match status" value="1"/>
</dbReference>
<keyword evidence="7" id="KW-0547">Nucleotide-binding</keyword>
<keyword evidence="6" id="KW-0808">Transferase</keyword>
<evidence type="ECO:0000256" key="7">
    <source>
        <dbReference type="ARBA" id="ARBA00022741"/>
    </source>
</evidence>
<dbReference type="Pfam" id="PF00512">
    <property type="entry name" value="HisKA"/>
    <property type="match status" value="1"/>
</dbReference>
<evidence type="ECO:0000259" key="11">
    <source>
        <dbReference type="PROSITE" id="PS50109"/>
    </source>
</evidence>
<dbReference type="STRING" id="49186.SAMN05421647_108118"/>
<evidence type="ECO:0000256" key="6">
    <source>
        <dbReference type="ARBA" id="ARBA00022679"/>
    </source>
</evidence>
<keyword evidence="10" id="KW-0472">Membrane</keyword>
<dbReference type="GO" id="GO:0005886">
    <property type="term" value="C:plasma membrane"/>
    <property type="evidence" value="ECO:0007669"/>
    <property type="project" value="UniProtKB-SubCell"/>
</dbReference>
<dbReference type="InterPro" id="IPR036097">
    <property type="entry name" value="HisK_dim/P_sf"/>
</dbReference>
<dbReference type="InterPro" id="IPR005467">
    <property type="entry name" value="His_kinase_dom"/>
</dbReference>
<proteinExistence type="predicted"/>
<dbReference type="EMBL" id="FTMN01000008">
    <property type="protein sequence ID" value="SIQ74496.1"/>
    <property type="molecule type" value="Genomic_DNA"/>
</dbReference>
<evidence type="ECO:0000256" key="5">
    <source>
        <dbReference type="ARBA" id="ARBA00022553"/>
    </source>
</evidence>
<keyword evidence="10" id="KW-1133">Transmembrane helix</keyword>
<keyword evidence="13" id="KW-1185">Reference proteome</keyword>
<dbReference type="Gene3D" id="1.10.287.130">
    <property type="match status" value="1"/>
</dbReference>
<evidence type="ECO:0000256" key="8">
    <source>
        <dbReference type="ARBA" id="ARBA00022777"/>
    </source>
</evidence>
<keyword evidence="10" id="KW-0812">Transmembrane</keyword>
<feature type="transmembrane region" description="Helical" evidence="10">
    <location>
        <begin position="143"/>
        <end position="163"/>
    </location>
</feature>
<evidence type="ECO:0000256" key="9">
    <source>
        <dbReference type="ARBA" id="ARBA00022840"/>
    </source>
</evidence>
<dbReference type="CDD" id="cd00082">
    <property type="entry name" value="HisKA"/>
    <property type="match status" value="1"/>
</dbReference>
<name>A0A1N6VA28_9GAMM</name>
<dbReference type="SUPFAM" id="SSF47384">
    <property type="entry name" value="Homodimeric domain of signal transducing histidine kinase"/>
    <property type="match status" value="1"/>
</dbReference>
<evidence type="ECO:0000313" key="13">
    <source>
        <dbReference type="Proteomes" id="UP000186895"/>
    </source>
</evidence>
<dbReference type="InterPro" id="IPR036890">
    <property type="entry name" value="HATPase_C_sf"/>
</dbReference>
<dbReference type="SMART" id="SM00387">
    <property type="entry name" value="HATPase_c"/>
    <property type="match status" value="1"/>
</dbReference>
<dbReference type="Proteomes" id="UP000186895">
    <property type="component" value="Unassembled WGS sequence"/>
</dbReference>
<accession>A0A1N6VA28</accession>
<dbReference type="SMART" id="SM00388">
    <property type="entry name" value="HisKA"/>
    <property type="match status" value="1"/>
</dbReference>
<dbReference type="AlphaFoldDB" id="A0A1N6VA28"/>
<evidence type="ECO:0000313" key="12">
    <source>
        <dbReference type="EMBL" id="SIQ74496.1"/>
    </source>
</evidence>
<dbReference type="eggNOG" id="COG4191">
    <property type="taxonomic scope" value="Bacteria"/>
</dbReference>
<keyword evidence="9" id="KW-0067">ATP-binding</keyword>